<dbReference type="RefSeq" id="WP_058265054.1">
    <property type="nucleotide sequence ID" value="NZ_FMYN01000002.1"/>
</dbReference>
<evidence type="ECO:0000256" key="3">
    <source>
        <dbReference type="ARBA" id="ARBA00023239"/>
    </source>
</evidence>
<dbReference type="GO" id="GO:0016829">
    <property type="term" value="F:lyase activity"/>
    <property type="evidence" value="ECO:0007669"/>
    <property type="project" value="UniProtKB-KW"/>
</dbReference>
<feature type="domain" description="YbaK/aminoacyl-tRNA synthetase-associated" evidence="5">
    <location>
        <begin position="30"/>
        <end position="145"/>
    </location>
</feature>
<keyword evidence="3 4" id="KW-0456">Lyase</keyword>
<sequence length="155" mass="17143">MSKTNVERLLKQSKIDFESLTYPVDLDDLSAEAVARKINYPLSTIFKTLVLKMVENKYVFVVISGEEELSLKAAAKALHSKKVALVPMKELEGLTGYIRGGVSAIGAKKNFPVLLSDRAIHEPFIIISAGKRGHQVRLNPHDFLSFTQGILFTNG</sequence>
<evidence type="ECO:0000259" key="5">
    <source>
        <dbReference type="Pfam" id="PF04073"/>
    </source>
</evidence>
<comment type="caution">
    <text evidence="6">The sequence shown here is derived from an EMBL/GenBank/DDBJ whole genome shotgun (WGS) entry which is preliminary data.</text>
</comment>
<evidence type="ECO:0000256" key="2">
    <source>
        <dbReference type="ARBA" id="ARBA00022917"/>
    </source>
</evidence>
<name>A0A0V8GFP1_9BACL</name>
<dbReference type="InterPro" id="IPR004369">
    <property type="entry name" value="Prolyl-tRNA_editing_YbaK/EbsC"/>
</dbReference>
<evidence type="ECO:0000256" key="4">
    <source>
        <dbReference type="PIRNR" id="PIRNR006181"/>
    </source>
</evidence>
<dbReference type="EMBL" id="LNQL01000002">
    <property type="protein sequence ID" value="KSU49083.1"/>
    <property type="molecule type" value="Genomic_DNA"/>
</dbReference>
<dbReference type="NCBIfam" id="TIGR00011">
    <property type="entry name" value="YbaK_EbsC"/>
    <property type="match status" value="1"/>
</dbReference>
<dbReference type="Proteomes" id="UP000053797">
    <property type="component" value="Unassembled WGS sequence"/>
</dbReference>
<proteinExistence type="inferred from homology"/>
<organism evidence="6 7">
    <name type="scientific">Exiguobacterium indicum</name>
    <dbReference type="NCBI Taxonomy" id="296995"/>
    <lineage>
        <taxon>Bacteria</taxon>
        <taxon>Bacillati</taxon>
        <taxon>Bacillota</taxon>
        <taxon>Bacilli</taxon>
        <taxon>Bacillales</taxon>
        <taxon>Bacillales Family XII. Incertae Sedis</taxon>
        <taxon>Exiguobacterium</taxon>
    </lineage>
</organism>
<accession>A0A0V8GFP1</accession>
<dbReference type="InterPro" id="IPR007214">
    <property type="entry name" value="YbaK/aa-tRNA-synth-assoc-dom"/>
</dbReference>
<evidence type="ECO:0000256" key="1">
    <source>
        <dbReference type="ARBA" id="ARBA00009798"/>
    </source>
</evidence>
<dbReference type="PANTHER" id="PTHR30411:SF0">
    <property type="entry name" value="CYS-TRNA(PRO)_CYS-TRNA(CYS) DEACYLASE YBAK"/>
    <property type="match status" value="1"/>
</dbReference>
<dbReference type="PANTHER" id="PTHR30411">
    <property type="entry name" value="CYTOPLASMIC PROTEIN"/>
    <property type="match status" value="1"/>
</dbReference>
<keyword evidence="2 4" id="KW-0648">Protein biosynthesis</keyword>
<dbReference type="EC" id="4.2.-.-" evidence="4"/>
<dbReference type="GO" id="GO:0002161">
    <property type="term" value="F:aminoacyl-tRNA deacylase activity"/>
    <property type="evidence" value="ECO:0007669"/>
    <property type="project" value="InterPro"/>
</dbReference>
<reference evidence="6 7" key="1">
    <citation type="journal article" date="2015" name="Int. J. Syst. Evol. Microbiol.">
        <title>Exiguobacterium enclense sp. nov., isolated from sediment.</title>
        <authorList>
            <person name="Dastager S.G."/>
            <person name="Mawlankar R."/>
            <person name="Sonalkar V.V."/>
            <person name="Thorat M.N."/>
            <person name="Mual P."/>
            <person name="Verma A."/>
            <person name="Krishnamurthi S."/>
            <person name="Tang S.K."/>
            <person name="Li W.J."/>
        </authorList>
    </citation>
    <scope>NUCLEOTIDE SEQUENCE [LARGE SCALE GENOMIC DNA]</scope>
    <source>
        <strain evidence="6 7">NIO-1109</strain>
    </source>
</reference>
<dbReference type="SUPFAM" id="SSF55826">
    <property type="entry name" value="YbaK/ProRS associated domain"/>
    <property type="match status" value="1"/>
</dbReference>
<dbReference type="InterPro" id="IPR036754">
    <property type="entry name" value="YbaK/aa-tRNA-synt-asso_dom_sf"/>
</dbReference>
<dbReference type="Pfam" id="PF04073">
    <property type="entry name" value="tRNA_edit"/>
    <property type="match status" value="1"/>
</dbReference>
<comment type="similarity">
    <text evidence="1 4">Belongs to the prolyl-tRNA editing family. YbaK/EbsC subfamily.</text>
</comment>
<dbReference type="GO" id="GO:0006412">
    <property type="term" value="P:translation"/>
    <property type="evidence" value="ECO:0007669"/>
    <property type="project" value="UniProtKB-KW"/>
</dbReference>
<dbReference type="OrthoDB" id="9809296at2"/>
<evidence type="ECO:0000313" key="6">
    <source>
        <dbReference type="EMBL" id="KSU49083.1"/>
    </source>
</evidence>
<dbReference type="AlphaFoldDB" id="A0A0V8GFP1"/>
<evidence type="ECO:0000313" key="7">
    <source>
        <dbReference type="Proteomes" id="UP000053797"/>
    </source>
</evidence>
<dbReference type="CDD" id="cd00002">
    <property type="entry name" value="YbaK_deacylase"/>
    <property type="match status" value="1"/>
</dbReference>
<protein>
    <recommendedName>
        <fullName evidence="4">Cys-tRNA(Pro)/Cys-tRNA(Cys) deacylase</fullName>
        <ecNumber evidence="4">4.2.-.-</ecNumber>
    </recommendedName>
</protein>
<dbReference type="PIRSF" id="PIRSF006181">
    <property type="entry name" value="EbsC_YbaK"/>
    <property type="match status" value="1"/>
</dbReference>
<dbReference type="SMR" id="A0A0V8GFP1"/>
<gene>
    <name evidence="6" type="ORF">AS033_06815</name>
</gene>
<dbReference type="Gene3D" id="3.90.960.10">
    <property type="entry name" value="YbaK/aminoacyl-tRNA synthetase-associated domain"/>
    <property type="match status" value="1"/>
</dbReference>